<dbReference type="Gene3D" id="1.20.1250.20">
    <property type="entry name" value="MFS general substrate transporter like domains"/>
    <property type="match status" value="1"/>
</dbReference>
<evidence type="ECO:0000256" key="5">
    <source>
        <dbReference type="ARBA" id="ARBA00022989"/>
    </source>
</evidence>
<evidence type="ECO:0000256" key="3">
    <source>
        <dbReference type="ARBA" id="ARBA00022475"/>
    </source>
</evidence>
<comment type="subcellular location">
    <subcellularLocation>
        <location evidence="1">Cell membrane</location>
        <topology evidence="1">Multi-pass membrane protein</topology>
    </subcellularLocation>
</comment>
<dbReference type="Proteomes" id="UP001163328">
    <property type="component" value="Chromosome"/>
</dbReference>
<feature type="transmembrane region" description="Helical" evidence="7">
    <location>
        <begin position="86"/>
        <end position="113"/>
    </location>
</feature>
<feature type="transmembrane region" description="Helical" evidence="7">
    <location>
        <begin position="348"/>
        <end position="368"/>
    </location>
</feature>
<dbReference type="RefSeq" id="WP_264433939.1">
    <property type="nucleotide sequence ID" value="NZ_CP081495.1"/>
</dbReference>
<sequence>MKIFKIYVDSFKGLSAESWMLSIVMLINRSGSMVLPFLGVYMTAKLGFTIEQTGLVLSFYGIGSVIGSFMGGYLTDKFGEYKVQSLSLFISAPIFLLIPFFSTVAGMAFIIFLQSSISEVFRPANSVAITKYAKPENLTRAFSLNRMAVNLGFSIGPALGGILSAISYNFLFVVNFVAILAAGIMYVRFFKKRNKLYRNRIADVAEVITPTKNVYKSPYLDVPFLVFSLFCAIFAICFFQIINTLPLFFKDVVALDQIAIGYILGYSGFLIVLIEMLLVNLSEKYLSIASTLLIGSVFCAIGYAVLGFDYALLTIIFSMTFMSIGEILVLPFMSTVTAIRSEGANRGAYMGVNGIAFSLSFIITPFLGTRIASHFGFDTLWIYTGLFLILAGFGLFYTTKLIIKQRSNTEFK</sequence>
<dbReference type="Pfam" id="PF07690">
    <property type="entry name" value="MFS_1"/>
    <property type="match status" value="1"/>
</dbReference>
<evidence type="ECO:0000256" key="6">
    <source>
        <dbReference type="ARBA" id="ARBA00023136"/>
    </source>
</evidence>
<feature type="transmembrane region" description="Helical" evidence="7">
    <location>
        <begin position="380"/>
        <end position="403"/>
    </location>
</feature>
<dbReference type="PANTHER" id="PTHR23517">
    <property type="entry name" value="RESISTANCE PROTEIN MDTM, PUTATIVE-RELATED-RELATED"/>
    <property type="match status" value="1"/>
</dbReference>
<dbReference type="SUPFAM" id="SSF103473">
    <property type="entry name" value="MFS general substrate transporter"/>
    <property type="match status" value="1"/>
</dbReference>
<evidence type="ECO:0000256" key="2">
    <source>
        <dbReference type="ARBA" id="ARBA00022448"/>
    </source>
</evidence>
<keyword evidence="2" id="KW-0813">Transport</keyword>
<evidence type="ECO:0000256" key="4">
    <source>
        <dbReference type="ARBA" id="ARBA00022692"/>
    </source>
</evidence>
<evidence type="ECO:0000259" key="8">
    <source>
        <dbReference type="PROSITE" id="PS50850"/>
    </source>
</evidence>
<evidence type="ECO:0000313" key="10">
    <source>
        <dbReference type="Proteomes" id="UP001163328"/>
    </source>
</evidence>
<keyword evidence="5 7" id="KW-1133">Transmembrane helix</keyword>
<feature type="transmembrane region" description="Helical" evidence="7">
    <location>
        <begin position="20"/>
        <end position="42"/>
    </location>
</feature>
<keyword evidence="4 7" id="KW-0812">Transmembrane</keyword>
<evidence type="ECO:0000256" key="7">
    <source>
        <dbReference type="SAM" id="Phobius"/>
    </source>
</evidence>
<dbReference type="EMBL" id="CP081495">
    <property type="protein sequence ID" value="UYW01467.1"/>
    <property type="molecule type" value="Genomic_DNA"/>
</dbReference>
<dbReference type="PROSITE" id="PS50850">
    <property type="entry name" value="MFS"/>
    <property type="match status" value="1"/>
</dbReference>
<accession>A0ABY6M0X1</accession>
<dbReference type="InterPro" id="IPR011701">
    <property type="entry name" value="MFS"/>
</dbReference>
<feature type="transmembrane region" description="Helical" evidence="7">
    <location>
        <begin position="312"/>
        <end position="336"/>
    </location>
</feature>
<feature type="transmembrane region" description="Helical" evidence="7">
    <location>
        <begin position="222"/>
        <end position="242"/>
    </location>
</feature>
<evidence type="ECO:0000256" key="1">
    <source>
        <dbReference type="ARBA" id="ARBA00004651"/>
    </source>
</evidence>
<proteinExistence type="predicted"/>
<evidence type="ECO:0000313" key="9">
    <source>
        <dbReference type="EMBL" id="UYW01467.1"/>
    </source>
</evidence>
<protein>
    <submittedName>
        <fullName evidence="9">MFS transporter</fullName>
    </submittedName>
</protein>
<feature type="transmembrane region" description="Helical" evidence="7">
    <location>
        <begin position="54"/>
        <end position="74"/>
    </location>
</feature>
<feature type="transmembrane region" description="Helical" evidence="7">
    <location>
        <begin position="172"/>
        <end position="190"/>
    </location>
</feature>
<dbReference type="InterPro" id="IPR020846">
    <property type="entry name" value="MFS_dom"/>
</dbReference>
<dbReference type="InterPro" id="IPR050171">
    <property type="entry name" value="MFS_Transporters"/>
</dbReference>
<dbReference type="InterPro" id="IPR036259">
    <property type="entry name" value="MFS_trans_sf"/>
</dbReference>
<feature type="transmembrane region" description="Helical" evidence="7">
    <location>
        <begin position="285"/>
        <end position="306"/>
    </location>
</feature>
<keyword evidence="6 7" id="KW-0472">Membrane</keyword>
<keyword evidence="10" id="KW-1185">Reference proteome</keyword>
<reference evidence="9" key="1">
    <citation type="submission" date="2021-08" db="EMBL/GenBank/DDBJ databases">
        <title>Flavobacterium sp. strain CC-SYL302.</title>
        <authorList>
            <person name="Lin S.-Y."/>
            <person name="Lee T.-H."/>
            <person name="Young C.-C."/>
        </authorList>
    </citation>
    <scope>NUCLEOTIDE SEQUENCE</scope>
    <source>
        <strain evidence="9">CC-SYL302</strain>
    </source>
</reference>
<feature type="transmembrane region" description="Helical" evidence="7">
    <location>
        <begin position="254"/>
        <end position="278"/>
    </location>
</feature>
<gene>
    <name evidence="9" type="ORF">K5I29_00505</name>
</gene>
<name>A0ABY6M0X1_9FLAO</name>
<dbReference type="InterPro" id="IPR001958">
    <property type="entry name" value="Tet-R_TetA/multi-R_MdtG-like"/>
</dbReference>
<feature type="transmembrane region" description="Helical" evidence="7">
    <location>
        <begin position="147"/>
        <end position="166"/>
    </location>
</feature>
<feature type="domain" description="Major facilitator superfamily (MFS) profile" evidence="8">
    <location>
        <begin position="17"/>
        <end position="402"/>
    </location>
</feature>
<keyword evidence="3" id="KW-1003">Cell membrane</keyword>
<dbReference type="PRINTS" id="PR01035">
    <property type="entry name" value="TCRTETA"/>
</dbReference>
<organism evidence="9 10">
    <name type="scientific">Flavobacterium agricola</name>
    <dbReference type="NCBI Taxonomy" id="2870839"/>
    <lineage>
        <taxon>Bacteria</taxon>
        <taxon>Pseudomonadati</taxon>
        <taxon>Bacteroidota</taxon>
        <taxon>Flavobacteriia</taxon>
        <taxon>Flavobacteriales</taxon>
        <taxon>Flavobacteriaceae</taxon>
        <taxon>Flavobacterium</taxon>
    </lineage>
</organism>
<dbReference type="PANTHER" id="PTHR23517:SF3">
    <property type="entry name" value="INTEGRAL MEMBRANE TRANSPORT PROTEIN"/>
    <property type="match status" value="1"/>
</dbReference>